<evidence type="ECO:0000313" key="2">
    <source>
        <dbReference type="Proteomes" id="UP000056732"/>
    </source>
</evidence>
<dbReference type="InterPro" id="IPR014942">
    <property type="entry name" value="AbiEii"/>
</dbReference>
<dbReference type="EMBL" id="LPDO01000136">
    <property type="protein sequence ID" value="KVT43580.1"/>
    <property type="molecule type" value="Genomic_DNA"/>
</dbReference>
<evidence type="ECO:0008006" key="3">
    <source>
        <dbReference type="Google" id="ProtNLM"/>
    </source>
</evidence>
<dbReference type="Pfam" id="PF08843">
    <property type="entry name" value="AbiEii"/>
    <property type="match status" value="1"/>
</dbReference>
<evidence type="ECO:0000313" key="1">
    <source>
        <dbReference type="EMBL" id="KVT43580.1"/>
    </source>
</evidence>
<proteinExistence type="predicted"/>
<gene>
    <name evidence="1" type="ORF">WK53_17025</name>
</gene>
<dbReference type="AlphaFoldDB" id="A0AAW3N5V5"/>
<reference evidence="1 2" key="1">
    <citation type="submission" date="2015-11" db="EMBL/GenBank/DDBJ databases">
        <title>Expanding the genomic diversity of Burkholderia species for the development of highly accurate diagnostics.</title>
        <authorList>
            <person name="Sahl J."/>
            <person name="Keim P."/>
            <person name="Wagner D."/>
        </authorList>
    </citation>
    <scope>NUCLEOTIDE SEQUENCE [LARGE SCALE GENOMIC DNA]</scope>
    <source>
        <strain evidence="1 2">MSMB1137WGS</strain>
    </source>
</reference>
<dbReference type="Proteomes" id="UP000056732">
    <property type="component" value="Unassembled WGS sequence"/>
</dbReference>
<protein>
    <recommendedName>
        <fullName evidence="3">Nucleotidyltransferase</fullName>
    </recommendedName>
</protein>
<dbReference type="RefSeq" id="WP_059933022.1">
    <property type="nucleotide sequence ID" value="NZ_LPDO01000136.1"/>
</dbReference>
<accession>A0AAW3N5V5</accession>
<organism evidence="1 2">
    <name type="scientific">Burkholderia ubonensis</name>
    <dbReference type="NCBI Taxonomy" id="101571"/>
    <lineage>
        <taxon>Bacteria</taxon>
        <taxon>Pseudomonadati</taxon>
        <taxon>Pseudomonadota</taxon>
        <taxon>Betaproteobacteria</taxon>
        <taxon>Burkholderiales</taxon>
        <taxon>Burkholderiaceae</taxon>
        <taxon>Burkholderia</taxon>
        <taxon>Burkholderia cepacia complex</taxon>
    </lineage>
</organism>
<sequence>MPIKLLDSHPFPGLSVAVLREVSFAAGAAGAQWFIGGATARDILTTHRFGIEQSRATADVDIGVSIESWQGDRALRAALVATGRFEQSEEAQRLYYVAPGIDGRMWLDIVPFGGVEQTGEREIGWPPDGAFRMNVAGFDEALQTAIEVELAPDFVVLVASLPALAMLKIIAWRDRHTQHDRDATDLRFLLARYAEAGNYDRLYEGDAVDLLEAHGFDPDTAGAALLARDMAPLVAPAFRSQIMEALSLGKAYPPILNQMLGGGNRLLLLDAEKPGMTEQLFTAFRTTLEQEFAAGS</sequence>
<comment type="caution">
    <text evidence="1">The sequence shown here is derived from an EMBL/GenBank/DDBJ whole genome shotgun (WGS) entry which is preliminary data.</text>
</comment>
<name>A0AAW3N5V5_9BURK</name>